<sequence>MKAIVRKTRHLFERRYAAWLPWKGKLPLVVREKVNNAIEAAREMNVETTEGHLSGIPCAHASKCILNVGREVDDFVDPLLIKDRYLSTYALMMQLLPEEKCWPNSNEFCCSKVKEVSVDLLEEGEVSAPTSVFCCSNIKGSSEDYSTRSY</sequence>
<reference evidence="1 2" key="1">
    <citation type="submission" date="2013-10" db="EMBL/GenBank/DDBJ databases">
        <authorList>
            <consortium name="International Citrus Genome Consortium"/>
            <person name="Jenkins J."/>
            <person name="Schmutz J."/>
            <person name="Prochnik S."/>
            <person name="Rokhsar D."/>
            <person name="Gmitter F."/>
            <person name="Ollitrault P."/>
            <person name="Machado M."/>
            <person name="Talon M."/>
            <person name="Wincker P."/>
            <person name="Jaillon O."/>
            <person name="Morgante M."/>
        </authorList>
    </citation>
    <scope>NUCLEOTIDE SEQUENCE</scope>
    <source>
        <strain evidence="2">cv. Clemenules</strain>
    </source>
</reference>
<dbReference type="KEGG" id="cic:CICLE_v10017626mg"/>
<keyword evidence="2" id="KW-1185">Reference proteome</keyword>
<dbReference type="AlphaFoldDB" id="V4TKC1"/>
<dbReference type="Proteomes" id="UP000030687">
    <property type="component" value="Unassembled WGS sequence"/>
</dbReference>
<organism evidence="1 2">
    <name type="scientific">Citrus clementina</name>
    <name type="common">Clementine</name>
    <name type="synonym">Citrus deliciosa x Citrus sinensis</name>
    <dbReference type="NCBI Taxonomy" id="85681"/>
    <lineage>
        <taxon>Eukaryota</taxon>
        <taxon>Viridiplantae</taxon>
        <taxon>Streptophyta</taxon>
        <taxon>Embryophyta</taxon>
        <taxon>Tracheophyta</taxon>
        <taxon>Spermatophyta</taxon>
        <taxon>Magnoliopsida</taxon>
        <taxon>eudicotyledons</taxon>
        <taxon>Gunneridae</taxon>
        <taxon>Pentapetalae</taxon>
        <taxon>rosids</taxon>
        <taxon>malvids</taxon>
        <taxon>Sapindales</taxon>
        <taxon>Rutaceae</taxon>
        <taxon>Aurantioideae</taxon>
        <taxon>Citrus</taxon>
    </lineage>
</organism>
<dbReference type="EMBL" id="KI536312">
    <property type="protein sequence ID" value="ESR60898.1"/>
    <property type="molecule type" value="Genomic_DNA"/>
</dbReference>
<proteinExistence type="predicted"/>
<accession>V4TKC1</accession>
<dbReference type="Gramene" id="ESR60898">
    <property type="protein sequence ID" value="ESR60898"/>
    <property type="gene ID" value="CICLE_v10017626mg"/>
</dbReference>
<evidence type="ECO:0000313" key="1">
    <source>
        <dbReference type="EMBL" id="ESR60898.1"/>
    </source>
</evidence>
<gene>
    <name evidence="1" type="ORF">CICLE_v10017626mg</name>
</gene>
<protein>
    <submittedName>
        <fullName evidence="1">Uncharacterized protein</fullName>
    </submittedName>
</protein>
<evidence type="ECO:0000313" key="2">
    <source>
        <dbReference type="Proteomes" id="UP000030687"/>
    </source>
</evidence>
<dbReference type="InParanoid" id="V4TKC1"/>
<name>V4TKC1_CITCL</name>